<accession>A0A9W8S3Y4</accession>
<organism evidence="2 3">
    <name type="scientific">Fusarium torreyae</name>
    <dbReference type="NCBI Taxonomy" id="1237075"/>
    <lineage>
        <taxon>Eukaryota</taxon>
        <taxon>Fungi</taxon>
        <taxon>Dikarya</taxon>
        <taxon>Ascomycota</taxon>
        <taxon>Pezizomycotina</taxon>
        <taxon>Sordariomycetes</taxon>
        <taxon>Hypocreomycetidae</taxon>
        <taxon>Hypocreales</taxon>
        <taxon>Nectriaceae</taxon>
        <taxon>Fusarium</taxon>
    </lineage>
</organism>
<sequence>MNTPRASRVATSAISDTLTLTPVRPRRTRPSFSPLKSQTPKGSIPKSNSASLADPQPSKPELNYHLPTAALEFKEFSFWGEDGSLSRNNVSSDQREALENYLFETYQVVVCFYSDPFLVLGCEGDLPPEDERPFTIAGLVAIWRDSDNVIISRYLGSLGQGPLINIDTEILELIQPGKFIPDKAALYLAEYIFPTCEAIAKIWSDLIIELPKMSDDKFQNDLETLPEEIDGFAFNIFYHNGPLPNTQRRRRAVTPNTRDLEGACDETDYVELVGKFYPGAMINSMDKAGNVVSSATAGILVEKENERRLTCSFHNWQRHFDTHPEQFGLSDLESRATFRVVQGQNPGTNVGFVTERIGETDIALAKLDDNDTFDNQFMEMECAPKVLLHSKNVKDGDKFIIDSFTTGKQVLLSIGCRIAFRRRPRGQPTHDIILPKAKEHLCPSPHLPYIVSKQGVYATDAVGMSKKPFIRDGVCGAVLLRASKRGGNEAQAVGIQRGEIGGMMHFADVQLKHMNDASSFFVYADVFDPLIEQGWTVVQQPEALPQQVQSTNGSRKRPEDKTESNDDQDDEESPSKKQRV</sequence>
<evidence type="ECO:0000256" key="1">
    <source>
        <dbReference type="SAM" id="MobiDB-lite"/>
    </source>
</evidence>
<gene>
    <name evidence="2" type="ORF">NW762_004665</name>
</gene>
<comment type="caution">
    <text evidence="2">The sequence shown here is derived from an EMBL/GenBank/DDBJ whole genome shotgun (WGS) entry which is preliminary data.</text>
</comment>
<dbReference type="EMBL" id="JAOQAZ010000006">
    <property type="protein sequence ID" value="KAJ4265377.1"/>
    <property type="molecule type" value="Genomic_DNA"/>
</dbReference>
<dbReference type="OrthoDB" id="5305386at2759"/>
<name>A0A9W8S3Y4_9HYPO</name>
<feature type="region of interest" description="Disordered" evidence="1">
    <location>
        <begin position="542"/>
        <end position="580"/>
    </location>
</feature>
<keyword evidence="3" id="KW-1185">Reference proteome</keyword>
<feature type="compositionally biased region" description="Polar residues" evidence="1">
    <location>
        <begin position="36"/>
        <end position="51"/>
    </location>
</feature>
<proteinExistence type="predicted"/>
<feature type="region of interest" description="Disordered" evidence="1">
    <location>
        <begin position="1"/>
        <end position="61"/>
    </location>
</feature>
<feature type="compositionally biased region" description="Polar residues" evidence="1">
    <location>
        <begin position="1"/>
        <end position="16"/>
    </location>
</feature>
<protein>
    <submittedName>
        <fullName evidence="2">Uncharacterized protein</fullName>
    </submittedName>
</protein>
<reference evidence="2" key="1">
    <citation type="submission" date="2022-09" db="EMBL/GenBank/DDBJ databases">
        <title>Fusarium specimens isolated from Avocado Roots.</title>
        <authorList>
            <person name="Stajich J."/>
            <person name="Roper C."/>
            <person name="Heimlech-Rivalta G."/>
        </authorList>
    </citation>
    <scope>NUCLEOTIDE SEQUENCE</scope>
    <source>
        <strain evidence="2">CF00136</strain>
    </source>
</reference>
<dbReference type="AlphaFoldDB" id="A0A9W8S3Y4"/>
<evidence type="ECO:0000313" key="2">
    <source>
        <dbReference type="EMBL" id="KAJ4265377.1"/>
    </source>
</evidence>
<evidence type="ECO:0000313" key="3">
    <source>
        <dbReference type="Proteomes" id="UP001152049"/>
    </source>
</evidence>
<dbReference type="Proteomes" id="UP001152049">
    <property type="component" value="Unassembled WGS sequence"/>
</dbReference>